<dbReference type="EMBL" id="JADCNL010000010">
    <property type="protein sequence ID" value="KAG0463838.1"/>
    <property type="molecule type" value="Genomic_DNA"/>
</dbReference>
<gene>
    <name evidence="3" type="ORF">HPP92_019907</name>
</gene>
<comment type="caution">
    <text evidence="3">The sequence shown here is derived from an EMBL/GenBank/DDBJ whole genome shotgun (WGS) entry which is preliminary data.</text>
</comment>
<accession>A0A835UJL6</accession>
<protein>
    <recommendedName>
        <fullName evidence="2">DUF7798 domain-containing protein</fullName>
    </recommendedName>
</protein>
<feature type="region of interest" description="Disordered" evidence="1">
    <location>
        <begin position="1"/>
        <end position="35"/>
    </location>
</feature>
<dbReference type="InterPro" id="IPR056700">
    <property type="entry name" value="DUF7798"/>
</dbReference>
<dbReference type="Proteomes" id="UP000636800">
    <property type="component" value="Chromosome 10"/>
</dbReference>
<dbReference type="OrthoDB" id="6359816at2759"/>
<dbReference type="AlphaFoldDB" id="A0A835UJL6"/>
<feature type="region of interest" description="Disordered" evidence="1">
    <location>
        <begin position="69"/>
        <end position="106"/>
    </location>
</feature>
<reference evidence="3 4" key="1">
    <citation type="journal article" date="2020" name="Nat. Food">
        <title>A phased Vanilla planifolia genome enables genetic improvement of flavour and production.</title>
        <authorList>
            <person name="Hasing T."/>
            <person name="Tang H."/>
            <person name="Brym M."/>
            <person name="Khazi F."/>
            <person name="Huang T."/>
            <person name="Chambers A.H."/>
        </authorList>
    </citation>
    <scope>NUCLEOTIDE SEQUENCE [LARGE SCALE GENOMIC DNA]</scope>
    <source>
        <tissue evidence="3">Leaf</tissue>
    </source>
</reference>
<evidence type="ECO:0000313" key="3">
    <source>
        <dbReference type="EMBL" id="KAG0463838.1"/>
    </source>
</evidence>
<evidence type="ECO:0000259" key="2">
    <source>
        <dbReference type="Pfam" id="PF25074"/>
    </source>
</evidence>
<evidence type="ECO:0000256" key="1">
    <source>
        <dbReference type="SAM" id="MobiDB-lite"/>
    </source>
</evidence>
<evidence type="ECO:0000313" key="4">
    <source>
        <dbReference type="Proteomes" id="UP000636800"/>
    </source>
</evidence>
<proteinExistence type="predicted"/>
<feature type="domain" description="DUF7798" evidence="2">
    <location>
        <begin position="236"/>
        <end position="505"/>
    </location>
</feature>
<dbReference type="Pfam" id="PF25074">
    <property type="entry name" value="DUF7798"/>
    <property type="match status" value="1"/>
</dbReference>
<feature type="compositionally biased region" description="Basic and acidic residues" evidence="1">
    <location>
        <begin position="80"/>
        <end position="106"/>
    </location>
</feature>
<sequence length="505" mass="54117">MAEETGNVSKGEGDNSRGDGGGGGDGADGRGGWGGWGFPSFSVLSDLQKVASAAAQEISKNAAAVAKSITDIDVEEEDMKSDAAGDKEGKESESENEDEKSQLRKSALDKLERASEDSLLGQGLKAIDSSVESLAFGAWHALGNALKGGSNLVQKLEHSAVSLAGSINHSELPAKATSLAPSLLEASKSFTSRGIQVLERVGKETIERLIAETGLEVEKSPKKADQHVDEEPFEEITFDRCFYIYGGPDHLEELESLSSHYALLYNRKKSKLASEQKSFYDGKLKQIKQILSLGSSFEENEIDLDKGKNVETSNDVNDVEMKSLRDSSVSKAADMAAGFTTAIVGLATSDAIQKTMSRLETVHSEGVHRVSEFCCFGLSHVLMLGKSVITNANNSKATETGDGNATIDWPEDSVLKAKIIRSKAQSMCGDVEFISNSFLTGVSDIIEAYQASIRSASSDALQQHNSVQEKANTISNLLKADRTTAMEKIQDALQFLPYVVLSPSL</sequence>
<keyword evidence="4" id="KW-1185">Reference proteome</keyword>
<feature type="compositionally biased region" description="Gly residues" evidence="1">
    <location>
        <begin position="18"/>
        <end position="35"/>
    </location>
</feature>
<dbReference type="PANTHER" id="PTHR36011">
    <property type="entry name" value="BAT2 DOMAIN PROTEIN"/>
    <property type="match status" value="1"/>
</dbReference>
<dbReference type="PANTHER" id="PTHR36011:SF1">
    <property type="entry name" value="BAT2 DOMAIN PROTEIN"/>
    <property type="match status" value="1"/>
</dbReference>
<organism evidence="3 4">
    <name type="scientific">Vanilla planifolia</name>
    <name type="common">Vanilla</name>
    <dbReference type="NCBI Taxonomy" id="51239"/>
    <lineage>
        <taxon>Eukaryota</taxon>
        <taxon>Viridiplantae</taxon>
        <taxon>Streptophyta</taxon>
        <taxon>Embryophyta</taxon>
        <taxon>Tracheophyta</taxon>
        <taxon>Spermatophyta</taxon>
        <taxon>Magnoliopsida</taxon>
        <taxon>Liliopsida</taxon>
        <taxon>Asparagales</taxon>
        <taxon>Orchidaceae</taxon>
        <taxon>Vanilloideae</taxon>
        <taxon>Vanilleae</taxon>
        <taxon>Vanilla</taxon>
    </lineage>
</organism>
<name>A0A835UJL6_VANPL</name>